<protein>
    <recommendedName>
        <fullName evidence="4 9">LL-diaminopimelate aminotransferase</fullName>
        <ecNumber evidence="3 9">2.6.1.83</ecNumber>
    </recommendedName>
</protein>
<dbReference type="Proteomes" id="UP000559117">
    <property type="component" value="Unassembled WGS sequence"/>
</dbReference>
<organism evidence="11 12">
    <name type="scientific">Pectinatus brassicae</name>
    <dbReference type="NCBI Taxonomy" id="862415"/>
    <lineage>
        <taxon>Bacteria</taxon>
        <taxon>Bacillati</taxon>
        <taxon>Bacillota</taxon>
        <taxon>Negativicutes</taxon>
        <taxon>Selenomonadales</taxon>
        <taxon>Selenomonadaceae</taxon>
        <taxon>Pectinatus</taxon>
    </lineage>
</organism>
<evidence type="ECO:0000313" key="12">
    <source>
        <dbReference type="Proteomes" id="UP000559117"/>
    </source>
</evidence>
<dbReference type="InterPro" id="IPR019942">
    <property type="entry name" value="DapL/ALD1"/>
</dbReference>
<dbReference type="InterPro" id="IPR015422">
    <property type="entry name" value="PyrdxlP-dep_Trfase_small"/>
</dbReference>
<keyword evidence="7" id="KW-0663">Pyridoxal phosphate</keyword>
<dbReference type="InterPro" id="IPR015424">
    <property type="entry name" value="PyrdxlP-dep_Trfase"/>
</dbReference>
<proteinExistence type="inferred from homology"/>
<comment type="catalytic activity">
    <reaction evidence="8">
        <text>(2S,6S)-2,6-diaminopimelate + 2-oxoglutarate = (S)-2,3,4,5-tetrahydrodipicolinate + L-glutamate + H2O + H(+)</text>
        <dbReference type="Rhea" id="RHEA:23988"/>
        <dbReference type="ChEBI" id="CHEBI:15377"/>
        <dbReference type="ChEBI" id="CHEBI:15378"/>
        <dbReference type="ChEBI" id="CHEBI:16810"/>
        <dbReference type="ChEBI" id="CHEBI:16845"/>
        <dbReference type="ChEBI" id="CHEBI:29985"/>
        <dbReference type="ChEBI" id="CHEBI:57609"/>
        <dbReference type="EC" id="2.6.1.83"/>
    </reaction>
</comment>
<keyword evidence="5 11" id="KW-0032">Aminotransferase</keyword>
<dbReference type="NCBIfam" id="TIGR03542">
    <property type="entry name" value="DAPAT_plant"/>
    <property type="match status" value="1"/>
</dbReference>
<dbReference type="GO" id="GO:0030170">
    <property type="term" value="F:pyridoxal phosphate binding"/>
    <property type="evidence" value="ECO:0007669"/>
    <property type="project" value="UniProtKB-UniRule"/>
</dbReference>
<keyword evidence="12" id="KW-1185">Reference proteome</keyword>
<gene>
    <name evidence="11" type="ORF">HNR32_001167</name>
</gene>
<dbReference type="SUPFAM" id="SSF53383">
    <property type="entry name" value="PLP-dependent transferases"/>
    <property type="match status" value="1"/>
</dbReference>
<reference evidence="11 12" key="1">
    <citation type="submission" date="2020-08" db="EMBL/GenBank/DDBJ databases">
        <title>Genomic Encyclopedia of Type Strains, Phase IV (KMG-IV): sequencing the most valuable type-strain genomes for metagenomic binning, comparative biology and taxonomic classification.</title>
        <authorList>
            <person name="Goeker M."/>
        </authorList>
    </citation>
    <scope>NUCLEOTIDE SEQUENCE [LARGE SCALE GENOMIC DNA]</scope>
    <source>
        <strain evidence="11 12">DSM 24661</strain>
    </source>
</reference>
<evidence type="ECO:0000313" key="11">
    <source>
        <dbReference type="EMBL" id="MBB5336023.1"/>
    </source>
</evidence>
<dbReference type="InterPro" id="IPR015421">
    <property type="entry name" value="PyrdxlP-dep_Trfase_major"/>
</dbReference>
<dbReference type="FunFam" id="3.40.640.10:FF:000099">
    <property type="entry name" value="LL-diaminopimelate aminotransferase, chloroplastic"/>
    <property type="match status" value="1"/>
</dbReference>
<dbReference type="PANTHER" id="PTHR43144">
    <property type="entry name" value="AMINOTRANSFERASE"/>
    <property type="match status" value="1"/>
</dbReference>
<name>A0A840UST8_9FIRM</name>
<evidence type="ECO:0000256" key="9">
    <source>
        <dbReference type="NCBIfam" id="TIGR03542"/>
    </source>
</evidence>
<dbReference type="InterPro" id="IPR004839">
    <property type="entry name" value="Aminotransferase_I/II_large"/>
</dbReference>
<evidence type="ECO:0000256" key="7">
    <source>
        <dbReference type="ARBA" id="ARBA00022898"/>
    </source>
</evidence>
<comment type="pathway">
    <text evidence="2">Amino-acid biosynthesis; L-lysine biosynthesis via DAP pathway; LL-2,6-diaminopimelate from (S)-tetrahydrodipicolinate (aminotransferase route): step 1/1.</text>
</comment>
<dbReference type="CDD" id="cd00609">
    <property type="entry name" value="AAT_like"/>
    <property type="match status" value="1"/>
</dbReference>
<comment type="cofactor">
    <cofactor evidence="1">
        <name>pyridoxal 5'-phosphate</name>
        <dbReference type="ChEBI" id="CHEBI:597326"/>
    </cofactor>
</comment>
<evidence type="ECO:0000256" key="5">
    <source>
        <dbReference type="ARBA" id="ARBA00022576"/>
    </source>
</evidence>
<dbReference type="Gene3D" id="3.40.640.10">
    <property type="entry name" value="Type I PLP-dependent aspartate aminotransferase-like (Major domain)"/>
    <property type="match status" value="1"/>
</dbReference>
<dbReference type="EC" id="2.6.1.83" evidence="3 9"/>
<dbReference type="Pfam" id="PF00155">
    <property type="entry name" value="Aminotran_1_2"/>
    <property type="match status" value="1"/>
</dbReference>
<sequence length="412" mass="45717">MTLINENYLKLQGSYLFAEIARRVKIFKEENPTAEVISLGIGDVTQPLAPVVIDALHKAVEDMASAETFRGYGPEQGYDFLREAIVNTIYKARNTDIAADEIFVSDGAKSDCGNIQEIFGSDNVIAITDPVYPVYLDTNVMAGRTGEYIADKGIFENVVYMPCTAQNNFLPQKPTQHVDMIYICCPNNPTGTTMTKDQLAQWVKYAKENNAVLLYDAAYSYFITEDDVPRTIYEIEGARDVAIEFRSFSKTAGFTGMRCGYTVVPKTVMGYTKSGEKQALNPLWNRRHTTKFNGTAYIVQRAAEAVLSAEGQKQIQATIDYYMNNAKIIRQGLSDAGIEYFGGVNAPYIWLKAPNGMKSWEFFDLLLTKAHIVGTPGAGFGPSGEGYFRLTAFGDTANTLKAVERIKTNLNF</sequence>
<evidence type="ECO:0000256" key="4">
    <source>
        <dbReference type="ARBA" id="ARBA00018052"/>
    </source>
</evidence>
<evidence type="ECO:0000256" key="8">
    <source>
        <dbReference type="ARBA" id="ARBA00051934"/>
    </source>
</evidence>
<dbReference type="UniPathway" id="UPA00034">
    <property type="reaction ID" value="UER00466"/>
</dbReference>
<evidence type="ECO:0000256" key="1">
    <source>
        <dbReference type="ARBA" id="ARBA00001933"/>
    </source>
</evidence>
<dbReference type="GO" id="GO:0010285">
    <property type="term" value="F:L,L-diaminopimelate aminotransferase activity"/>
    <property type="evidence" value="ECO:0007669"/>
    <property type="project" value="UniProtKB-EC"/>
</dbReference>
<dbReference type="EMBL" id="JACHFH010000011">
    <property type="protein sequence ID" value="MBB5336023.1"/>
    <property type="molecule type" value="Genomic_DNA"/>
</dbReference>
<dbReference type="AlphaFoldDB" id="A0A840UST8"/>
<evidence type="ECO:0000256" key="3">
    <source>
        <dbReference type="ARBA" id="ARBA00013138"/>
    </source>
</evidence>
<accession>A0A840UST8</accession>
<feature type="domain" description="Aminotransferase class I/classII large" evidence="10">
    <location>
        <begin position="35"/>
        <end position="406"/>
    </location>
</feature>
<dbReference type="RefSeq" id="WP_183860575.1">
    <property type="nucleotide sequence ID" value="NZ_JACHFH010000011.1"/>
</dbReference>
<dbReference type="GO" id="GO:0009089">
    <property type="term" value="P:lysine biosynthetic process via diaminopimelate"/>
    <property type="evidence" value="ECO:0007669"/>
    <property type="project" value="UniProtKB-UniPathway"/>
</dbReference>
<evidence type="ECO:0000259" key="10">
    <source>
        <dbReference type="Pfam" id="PF00155"/>
    </source>
</evidence>
<dbReference type="Gene3D" id="3.90.1150.10">
    <property type="entry name" value="Aspartate Aminotransferase, domain 1"/>
    <property type="match status" value="1"/>
</dbReference>
<comment type="caution">
    <text evidence="11">The sequence shown here is derived from an EMBL/GenBank/DDBJ whole genome shotgun (WGS) entry which is preliminary data.</text>
</comment>
<evidence type="ECO:0000256" key="2">
    <source>
        <dbReference type="ARBA" id="ARBA00004982"/>
    </source>
</evidence>
<evidence type="ECO:0000256" key="6">
    <source>
        <dbReference type="ARBA" id="ARBA00022679"/>
    </source>
</evidence>
<dbReference type="HAMAP" id="MF_01642">
    <property type="entry name" value="DapL_aminotrans_1"/>
    <property type="match status" value="1"/>
</dbReference>
<keyword evidence="6 11" id="KW-0808">Transferase</keyword>